<dbReference type="Gene3D" id="2.60.40.1120">
    <property type="entry name" value="Carboxypeptidase-like, regulatory domain"/>
    <property type="match status" value="1"/>
</dbReference>
<dbReference type="NCBIfam" id="TIGR04056">
    <property type="entry name" value="OMP_RagA_SusC"/>
    <property type="match status" value="1"/>
</dbReference>
<dbReference type="Pfam" id="PF00593">
    <property type="entry name" value="TonB_dep_Rec_b-barrel"/>
    <property type="match status" value="1"/>
</dbReference>
<dbReference type="SUPFAM" id="SSF56935">
    <property type="entry name" value="Porins"/>
    <property type="match status" value="1"/>
</dbReference>
<comment type="similarity">
    <text evidence="8 9">Belongs to the TonB-dependent receptor family.</text>
</comment>
<dbReference type="SUPFAM" id="SSF49464">
    <property type="entry name" value="Carboxypeptidase regulatory domain-like"/>
    <property type="match status" value="1"/>
</dbReference>
<keyword evidence="4 8" id="KW-0812">Transmembrane</keyword>
<keyword evidence="6 8" id="KW-0472">Membrane</keyword>
<evidence type="ECO:0000313" key="13">
    <source>
        <dbReference type="Proteomes" id="UP001155483"/>
    </source>
</evidence>
<evidence type="ECO:0000313" key="12">
    <source>
        <dbReference type="EMBL" id="MCU7548690.1"/>
    </source>
</evidence>
<dbReference type="Gene3D" id="2.40.170.20">
    <property type="entry name" value="TonB-dependent receptor, beta-barrel domain"/>
    <property type="match status" value="1"/>
</dbReference>
<dbReference type="PROSITE" id="PS52016">
    <property type="entry name" value="TONB_DEPENDENT_REC_3"/>
    <property type="match status" value="1"/>
</dbReference>
<evidence type="ECO:0000256" key="9">
    <source>
        <dbReference type="RuleBase" id="RU003357"/>
    </source>
</evidence>
<dbReference type="RefSeq" id="WP_279296134.1">
    <property type="nucleotide sequence ID" value="NZ_JAOTIF010000002.1"/>
</dbReference>
<keyword evidence="3 8" id="KW-1134">Transmembrane beta strand</keyword>
<accession>A0A9X3B701</accession>
<dbReference type="InterPro" id="IPR023996">
    <property type="entry name" value="TonB-dep_OMP_SusC/RagA"/>
</dbReference>
<dbReference type="EMBL" id="JAOTIF010000002">
    <property type="protein sequence ID" value="MCU7548690.1"/>
    <property type="molecule type" value="Genomic_DNA"/>
</dbReference>
<evidence type="ECO:0000256" key="8">
    <source>
        <dbReference type="PROSITE-ProRule" id="PRU01360"/>
    </source>
</evidence>
<proteinExistence type="inferred from homology"/>
<protein>
    <submittedName>
        <fullName evidence="12">SusC/RagA family TonB-linked outer membrane protein</fullName>
    </submittedName>
</protein>
<dbReference type="InterPro" id="IPR037066">
    <property type="entry name" value="Plug_dom_sf"/>
</dbReference>
<dbReference type="InterPro" id="IPR023997">
    <property type="entry name" value="TonB-dep_OMP_SusC/RagA_CS"/>
</dbReference>
<evidence type="ECO:0000256" key="2">
    <source>
        <dbReference type="ARBA" id="ARBA00022448"/>
    </source>
</evidence>
<dbReference type="InterPro" id="IPR039426">
    <property type="entry name" value="TonB-dep_rcpt-like"/>
</dbReference>
<evidence type="ECO:0000256" key="3">
    <source>
        <dbReference type="ARBA" id="ARBA00022452"/>
    </source>
</evidence>
<dbReference type="InterPro" id="IPR036942">
    <property type="entry name" value="Beta-barrel_TonB_sf"/>
</dbReference>
<dbReference type="InterPro" id="IPR012910">
    <property type="entry name" value="Plug_dom"/>
</dbReference>
<sequence>MSDCALHRLAVLPVFLLLITQITLAQTKTVSGLVTDTSGAGLPGVTITARGVNGGTITNTTGNFILTIPTNVVTLVFTSIGFQRQEVSITDQLNITVTMQTSAITSLNEVVVIGYGTQRRRELTGSVATVGARDFQQGAITTPEQLIAGKVAGVSIISNNGAPGAGSTIRIRGLASLNASNDPLIIVDDLPLAPARSTSGTSAIAGSPDPLSLINPNDIESFTILKDPSSTAIYGSRASNGVVIITTKKGKVVKPVINFNTKFSVSEVYRTVDVFSVEQFRNYVDTTGTTAQKALMGSAATNWQDEIYQTALTTDNNVSITGSLNQLNKMPYRVSAGYLFQEGILTTDELKRTSGGISLSPRLFANHLIIDFNLKGAISKCRFANRSAIGAAVNFDPTQPVNVTSPFGNYFEWATIGSNGVVTLNPNAPRNPVGLLRLKWDKSTVERSFGNVLFDYSFHFLPDLHAHLNLGYDIAKGEGTIYVPAEAAQSWATQGMNNEYSQRTNNKVVEFYFNYNKTVDAIRSNINATAGYGYYDNKTKNYNFPSFSANGDTIAGSVPIFPFDIPRNTLISYYGRLIYTYNTKYIVAASIRTDGSSRFAPDVRWGVFPSVAFTWRVKDEAILKNSKALSDLKLRLSYGVTGNQENISNYSYLSTYSLSQNASQYQFGNTFYSMFTPAAYVSDIQWEETDAYNVGLDYGFINNRIVGSVEYYNKKTKNLLGPVNIPVGSNFTNLVTTNVGNLTNRGFEFSISATPIRKEDFTWDVSVNYANNKTEITNLSLTASKDTTFLGFPVGGITGATGQNIQIHTVGYSPFAFFVFKQLYHVNGKPIEGAYEDLNRDGIINQKDQYRFRSPFPNHILGFNTQVTYRKWSLNTVLRANFGNYVYNNVASNLGVQRNLLNPSGVLGNAHTDILKTGFINNQFQSDYYIQNAEFVRMDNLGINYNAGHVFHNEINLLLQLNCQNVFVITPYEGTDPEIYGGIDNNFYPRPRIFTLGVNLDF</sequence>
<name>A0A9X3B701_9BACT</name>
<dbReference type="GO" id="GO:0009279">
    <property type="term" value="C:cell outer membrane"/>
    <property type="evidence" value="ECO:0007669"/>
    <property type="project" value="UniProtKB-SubCell"/>
</dbReference>
<evidence type="ECO:0000256" key="4">
    <source>
        <dbReference type="ARBA" id="ARBA00022692"/>
    </source>
</evidence>
<reference evidence="12" key="2">
    <citation type="submission" date="2023-04" db="EMBL/GenBank/DDBJ databases">
        <title>Paracnuella aquatica gen. nov., sp. nov., a member of the family Chitinophagaceae isolated from a hot spring.</title>
        <authorList>
            <person name="Wang C."/>
        </authorList>
    </citation>
    <scope>NUCLEOTIDE SEQUENCE</scope>
    <source>
        <strain evidence="12">LB-8</strain>
    </source>
</reference>
<keyword evidence="2 8" id="KW-0813">Transport</keyword>
<evidence type="ECO:0000256" key="7">
    <source>
        <dbReference type="ARBA" id="ARBA00023237"/>
    </source>
</evidence>
<evidence type="ECO:0000256" key="5">
    <source>
        <dbReference type="ARBA" id="ARBA00023077"/>
    </source>
</evidence>
<dbReference type="NCBIfam" id="TIGR04057">
    <property type="entry name" value="SusC_RagA_signa"/>
    <property type="match status" value="1"/>
</dbReference>
<dbReference type="AlphaFoldDB" id="A0A9X3B701"/>
<organism evidence="12 13">
    <name type="scientific">Paraflavisolibacter caeni</name>
    <dbReference type="NCBI Taxonomy" id="2982496"/>
    <lineage>
        <taxon>Bacteria</taxon>
        <taxon>Pseudomonadati</taxon>
        <taxon>Bacteroidota</taxon>
        <taxon>Chitinophagia</taxon>
        <taxon>Chitinophagales</taxon>
        <taxon>Chitinophagaceae</taxon>
        <taxon>Paraflavisolibacter</taxon>
    </lineage>
</organism>
<evidence type="ECO:0000259" key="10">
    <source>
        <dbReference type="Pfam" id="PF00593"/>
    </source>
</evidence>
<keyword evidence="13" id="KW-1185">Reference proteome</keyword>
<dbReference type="InterPro" id="IPR000531">
    <property type="entry name" value="Beta-barrel_TonB"/>
</dbReference>
<dbReference type="Gene3D" id="2.170.130.10">
    <property type="entry name" value="TonB-dependent receptor, plug domain"/>
    <property type="match status" value="1"/>
</dbReference>
<dbReference type="Pfam" id="PF13715">
    <property type="entry name" value="CarbopepD_reg_2"/>
    <property type="match status" value="1"/>
</dbReference>
<dbReference type="InterPro" id="IPR008969">
    <property type="entry name" value="CarboxyPept-like_regulatory"/>
</dbReference>
<evidence type="ECO:0000256" key="1">
    <source>
        <dbReference type="ARBA" id="ARBA00004571"/>
    </source>
</evidence>
<keyword evidence="5 9" id="KW-0798">TonB box</keyword>
<evidence type="ECO:0000256" key="6">
    <source>
        <dbReference type="ARBA" id="ARBA00023136"/>
    </source>
</evidence>
<evidence type="ECO:0000259" key="11">
    <source>
        <dbReference type="Pfam" id="PF07715"/>
    </source>
</evidence>
<reference evidence="12" key="1">
    <citation type="submission" date="2022-09" db="EMBL/GenBank/DDBJ databases">
        <authorList>
            <person name="Yuan C."/>
            <person name="Ke Z."/>
        </authorList>
    </citation>
    <scope>NUCLEOTIDE SEQUENCE</scope>
    <source>
        <strain evidence="12">LB-8</strain>
    </source>
</reference>
<comment type="caution">
    <text evidence="12">The sequence shown here is derived from an EMBL/GenBank/DDBJ whole genome shotgun (WGS) entry which is preliminary data.</text>
</comment>
<keyword evidence="7 8" id="KW-0998">Cell outer membrane</keyword>
<feature type="domain" description="TonB-dependent receptor plug" evidence="11">
    <location>
        <begin position="120"/>
        <end position="242"/>
    </location>
</feature>
<dbReference type="Proteomes" id="UP001155483">
    <property type="component" value="Unassembled WGS sequence"/>
</dbReference>
<gene>
    <name evidence="12" type="ORF">OCK74_06150</name>
</gene>
<feature type="domain" description="TonB-dependent receptor-like beta-barrel" evidence="10">
    <location>
        <begin position="408"/>
        <end position="893"/>
    </location>
</feature>
<comment type="subcellular location">
    <subcellularLocation>
        <location evidence="1 8">Cell outer membrane</location>
        <topology evidence="1 8">Multi-pass membrane protein</topology>
    </subcellularLocation>
</comment>
<dbReference type="Pfam" id="PF07715">
    <property type="entry name" value="Plug"/>
    <property type="match status" value="1"/>
</dbReference>